<dbReference type="GO" id="GO:0008757">
    <property type="term" value="F:S-adenosylmethionine-dependent methyltransferase activity"/>
    <property type="evidence" value="ECO:0007669"/>
    <property type="project" value="InterPro"/>
</dbReference>
<comment type="caution">
    <text evidence="2">The sequence shown here is derived from an EMBL/GenBank/DDBJ whole genome shotgun (WGS) entry which is preliminary data.</text>
</comment>
<dbReference type="Proteomes" id="UP001251528">
    <property type="component" value="Unassembled WGS sequence"/>
</dbReference>
<accession>A0AAJ0FZS8</accession>
<keyword evidence="3" id="KW-1185">Reference proteome</keyword>
<evidence type="ECO:0000313" key="3">
    <source>
        <dbReference type="Proteomes" id="UP001251528"/>
    </source>
</evidence>
<evidence type="ECO:0000313" key="2">
    <source>
        <dbReference type="EMBL" id="KAK2601966.1"/>
    </source>
</evidence>
<dbReference type="EMBL" id="JASWJB010000066">
    <property type="protein sequence ID" value="KAK2601966.1"/>
    <property type="molecule type" value="Genomic_DNA"/>
</dbReference>
<dbReference type="Pfam" id="PF08241">
    <property type="entry name" value="Methyltransf_11"/>
    <property type="match status" value="1"/>
</dbReference>
<dbReference type="PANTHER" id="PTHR43861">
    <property type="entry name" value="TRANS-ACONITATE 2-METHYLTRANSFERASE-RELATED"/>
    <property type="match status" value="1"/>
</dbReference>
<organism evidence="2 3">
    <name type="scientific">Conoideocrella luteorostrata</name>
    <dbReference type="NCBI Taxonomy" id="1105319"/>
    <lineage>
        <taxon>Eukaryota</taxon>
        <taxon>Fungi</taxon>
        <taxon>Dikarya</taxon>
        <taxon>Ascomycota</taxon>
        <taxon>Pezizomycotina</taxon>
        <taxon>Sordariomycetes</taxon>
        <taxon>Hypocreomycetidae</taxon>
        <taxon>Hypocreales</taxon>
        <taxon>Clavicipitaceae</taxon>
        <taxon>Conoideocrella</taxon>
    </lineage>
</organism>
<protein>
    <recommendedName>
        <fullName evidence="1">Methyltransferase type 11 domain-containing protein</fullName>
    </recommendedName>
</protein>
<dbReference type="InterPro" id="IPR029063">
    <property type="entry name" value="SAM-dependent_MTases_sf"/>
</dbReference>
<dbReference type="SUPFAM" id="SSF53335">
    <property type="entry name" value="S-adenosyl-L-methionine-dependent methyltransferases"/>
    <property type="match status" value="1"/>
</dbReference>
<dbReference type="PANTHER" id="PTHR43861:SF1">
    <property type="entry name" value="TRANS-ACONITATE 2-METHYLTRANSFERASE"/>
    <property type="match status" value="1"/>
</dbReference>
<feature type="domain" description="Methyltransferase type 11" evidence="1">
    <location>
        <begin position="53"/>
        <end position="155"/>
    </location>
</feature>
<name>A0AAJ0FZS8_9HYPO</name>
<dbReference type="Gene3D" id="3.40.50.150">
    <property type="entry name" value="Vaccinia Virus protein VP39"/>
    <property type="match status" value="1"/>
</dbReference>
<evidence type="ECO:0000259" key="1">
    <source>
        <dbReference type="Pfam" id="PF08241"/>
    </source>
</evidence>
<dbReference type="AlphaFoldDB" id="A0AAJ0FZS8"/>
<sequence>MSSSGGRGIHAAWNDNAEFWDETVGLDGNQYWQQLQKPSLERLVPVRPGCKALDLATGNGLVARWLAAKGADVTGTDGSEKMIERAVQRSSDEQRIAYTLLDVTLPEALDEFLCSREASEGFDIVTCNMALMDISDLEPLARALPKLLKRNGIFFATTLHPVFLTSGATKFVEVDTDPETGESRSNYSRIIREYREKQPWRGVAVSGQPTAHLYYHRPLDVLLGTFFKTGLVMDNMEELYLGQEHGASERSEATANFTQIPVVMALRFRNAA</sequence>
<dbReference type="InterPro" id="IPR013216">
    <property type="entry name" value="Methyltransf_11"/>
</dbReference>
<dbReference type="CDD" id="cd02440">
    <property type="entry name" value="AdoMet_MTases"/>
    <property type="match status" value="1"/>
</dbReference>
<gene>
    <name evidence="2" type="ORF">QQS21_004479</name>
</gene>
<proteinExistence type="predicted"/>
<reference evidence="2" key="1">
    <citation type="submission" date="2023-06" db="EMBL/GenBank/DDBJ databases">
        <title>Conoideocrella luteorostrata (Hypocreales: Clavicipitaceae), a potential biocontrol fungus for elongate hemlock scale in United States Christmas tree production areas.</title>
        <authorList>
            <person name="Barrett H."/>
            <person name="Lovett B."/>
            <person name="Macias A.M."/>
            <person name="Stajich J.E."/>
            <person name="Kasson M.T."/>
        </authorList>
    </citation>
    <scope>NUCLEOTIDE SEQUENCE</scope>
    <source>
        <strain evidence="2">ARSEF 14590</strain>
    </source>
</reference>